<dbReference type="InterPro" id="IPR036388">
    <property type="entry name" value="WH-like_DNA-bd_sf"/>
</dbReference>
<dbReference type="InterPro" id="IPR000944">
    <property type="entry name" value="Tscrpt_reg_Rrf2"/>
</dbReference>
<dbReference type="PROSITE" id="PS51197">
    <property type="entry name" value="HTH_RRF2_2"/>
    <property type="match status" value="1"/>
</dbReference>
<proteinExistence type="predicted"/>
<evidence type="ECO:0000256" key="1">
    <source>
        <dbReference type="ARBA" id="ARBA00023125"/>
    </source>
</evidence>
<dbReference type="RefSeq" id="WP_394458368.1">
    <property type="nucleotide sequence ID" value="NZ_JBIGHZ010000001.1"/>
</dbReference>
<evidence type="ECO:0000313" key="2">
    <source>
        <dbReference type="EMBL" id="MFG6447013.1"/>
    </source>
</evidence>
<evidence type="ECO:0000313" key="3">
    <source>
        <dbReference type="Proteomes" id="UP001606099"/>
    </source>
</evidence>
<dbReference type="PANTHER" id="PTHR33221:SF4">
    <property type="entry name" value="HTH-TYPE TRANSCRIPTIONAL REPRESSOR NSRR"/>
    <property type="match status" value="1"/>
</dbReference>
<dbReference type="InterPro" id="IPR036390">
    <property type="entry name" value="WH_DNA-bd_sf"/>
</dbReference>
<comment type="caution">
    <text evidence="2">The sequence shown here is derived from an EMBL/GenBank/DDBJ whole genome shotgun (WGS) entry which is preliminary data.</text>
</comment>
<organism evidence="2 3">
    <name type="scientific">Roseateles rivi</name>
    <dbReference type="NCBI Taxonomy" id="3299028"/>
    <lineage>
        <taxon>Bacteria</taxon>
        <taxon>Pseudomonadati</taxon>
        <taxon>Pseudomonadota</taxon>
        <taxon>Betaproteobacteria</taxon>
        <taxon>Burkholderiales</taxon>
        <taxon>Sphaerotilaceae</taxon>
        <taxon>Roseateles</taxon>
    </lineage>
</organism>
<keyword evidence="1" id="KW-0238">DNA-binding</keyword>
<dbReference type="NCBIfam" id="TIGR00738">
    <property type="entry name" value="rrf2_super"/>
    <property type="match status" value="1"/>
</dbReference>
<accession>A0ABW7FRW6</accession>
<dbReference type="EMBL" id="JBIGHZ010000001">
    <property type="protein sequence ID" value="MFG6447013.1"/>
    <property type="molecule type" value="Genomic_DNA"/>
</dbReference>
<dbReference type="Gene3D" id="1.10.10.10">
    <property type="entry name" value="Winged helix-like DNA-binding domain superfamily/Winged helix DNA-binding domain"/>
    <property type="match status" value="1"/>
</dbReference>
<sequence length="155" mass="17052">MRLTVYTDYSLRVLMFLSLRWSGGELSTIDQIAQAYGISRNHLTKVVHDFSRHGLIESQRGRSGGIRLARAPQEISVGQVVRLAEEDFALVECHEPGGGHCAIAPACQLQRVLGQAMQAFLAELDKISLHEAVAHPARAQTALGITPIFVAPRRR</sequence>
<dbReference type="Pfam" id="PF02082">
    <property type="entry name" value="Rrf2"/>
    <property type="match status" value="1"/>
</dbReference>
<gene>
    <name evidence="2" type="ORF">ACG0Z6_02015</name>
</gene>
<name>A0ABW7FRW6_9BURK</name>
<keyword evidence="3" id="KW-1185">Reference proteome</keyword>
<reference evidence="2 3" key="1">
    <citation type="submission" date="2024-08" db="EMBL/GenBank/DDBJ databases">
        <authorList>
            <person name="Lu H."/>
        </authorList>
    </citation>
    <scope>NUCLEOTIDE SEQUENCE [LARGE SCALE GENOMIC DNA]</scope>
    <source>
        <strain evidence="2 3">BYS180W</strain>
    </source>
</reference>
<dbReference type="PANTHER" id="PTHR33221">
    <property type="entry name" value="WINGED HELIX-TURN-HELIX TRANSCRIPTIONAL REGULATOR, RRF2 FAMILY"/>
    <property type="match status" value="1"/>
</dbReference>
<dbReference type="SUPFAM" id="SSF46785">
    <property type="entry name" value="Winged helix' DNA-binding domain"/>
    <property type="match status" value="1"/>
</dbReference>
<dbReference type="Proteomes" id="UP001606099">
    <property type="component" value="Unassembled WGS sequence"/>
</dbReference>
<protein>
    <submittedName>
        <fullName evidence="2">RrF2 family transcriptional regulator</fullName>
    </submittedName>
</protein>